<keyword evidence="6" id="KW-0963">Cytoplasm</keyword>
<name>A0ABR4XM55_9PORP</name>
<evidence type="ECO:0000256" key="5">
    <source>
        <dbReference type="ARBA" id="ARBA00022691"/>
    </source>
</evidence>
<dbReference type="InterPro" id="IPR023397">
    <property type="entry name" value="SAM-dep_MeTrfase_MraW_recog"/>
</dbReference>
<dbReference type="Gene3D" id="1.10.150.170">
    <property type="entry name" value="Putative methyltransferase TM0872, insert domain"/>
    <property type="match status" value="1"/>
</dbReference>
<evidence type="ECO:0000313" key="9">
    <source>
        <dbReference type="Proteomes" id="UP000030101"/>
    </source>
</evidence>
<comment type="caution">
    <text evidence="8">The sequence shown here is derived from an EMBL/GenBank/DDBJ whole genome shotgun (WGS) entry which is preliminary data.</text>
</comment>
<comment type="similarity">
    <text evidence="1 6">Belongs to the methyltransferase superfamily. RsmH family.</text>
</comment>
<dbReference type="EC" id="2.1.1.199" evidence="6"/>
<comment type="subcellular location">
    <subcellularLocation>
        <location evidence="6">Cytoplasm</location>
    </subcellularLocation>
</comment>
<keyword evidence="9" id="KW-1185">Reference proteome</keyword>
<proteinExistence type="inferred from homology"/>
<feature type="binding site" evidence="6">
    <location>
        <position position="66"/>
    </location>
    <ligand>
        <name>S-adenosyl-L-methionine</name>
        <dbReference type="ChEBI" id="CHEBI:59789"/>
    </ligand>
</feature>
<dbReference type="Pfam" id="PF01795">
    <property type="entry name" value="Methyltransf_5"/>
    <property type="match status" value="1"/>
</dbReference>
<dbReference type="InterPro" id="IPR029063">
    <property type="entry name" value="SAM-dependent_MTases_sf"/>
</dbReference>
<evidence type="ECO:0000256" key="2">
    <source>
        <dbReference type="ARBA" id="ARBA00022552"/>
    </source>
</evidence>
<feature type="binding site" evidence="6">
    <location>
        <begin position="46"/>
        <end position="48"/>
    </location>
    <ligand>
        <name>S-adenosyl-L-methionine</name>
        <dbReference type="ChEBI" id="CHEBI:59789"/>
    </ligand>
</feature>
<dbReference type="Proteomes" id="UP000030101">
    <property type="component" value="Unassembled WGS sequence"/>
</dbReference>
<dbReference type="SUPFAM" id="SSF53335">
    <property type="entry name" value="S-adenosyl-L-methionine-dependent methyltransferases"/>
    <property type="match status" value="1"/>
</dbReference>
<dbReference type="EMBL" id="JQZV01000005">
    <property type="protein sequence ID" value="KGN93113.1"/>
    <property type="molecule type" value="Genomic_DNA"/>
</dbReference>
<sequence length="318" mass="36101">MRKTPNSTPNIKVAESYHVPVLLDETLDALNIKPDGIYVDCTFGGGGHSKAIVERLSSKGRLIAVDQDADAIRNIPEGEERMLFVHGNFRYLRHYLAYIGVEKVDGILADLGVSSHHFDDPDRGFSFRFDAPLDMRMNAQQKQTAADLLLSETEEELAFIFRNYGELNQPYRIAKTIKQAIEKGLPLRTVNDLISILSPSLFRENDKKNLAKLFQALRIELNDEMGALKDLLRYSRELLADDGRIAIITYHSLEDRPVKNFFRYGNMEGTREVDMYGNVLSPMRPSFKKAVLPSAEEIDRNPRSRSAKLRVGMPNIEE</sequence>
<gene>
    <name evidence="6" type="primary">rsmH</name>
    <name evidence="8" type="ORF">HQ43_02720</name>
</gene>
<dbReference type="PANTHER" id="PTHR11265">
    <property type="entry name" value="S-ADENOSYL-METHYLTRANSFERASE MRAW"/>
    <property type="match status" value="1"/>
</dbReference>
<evidence type="ECO:0000313" key="8">
    <source>
        <dbReference type="EMBL" id="KGN93113.1"/>
    </source>
</evidence>
<organism evidence="8 9">
    <name type="scientific">Porphyromonas canoris</name>
    <dbReference type="NCBI Taxonomy" id="36875"/>
    <lineage>
        <taxon>Bacteria</taxon>
        <taxon>Pseudomonadati</taxon>
        <taxon>Bacteroidota</taxon>
        <taxon>Bacteroidia</taxon>
        <taxon>Bacteroidales</taxon>
        <taxon>Porphyromonadaceae</taxon>
        <taxon>Porphyromonas</taxon>
    </lineage>
</organism>
<keyword evidence="4 6" id="KW-0808">Transferase</keyword>
<dbReference type="Gene3D" id="3.40.50.150">
    <property type="entry name" value="Vaccinia Virus protein VP39"/>
    <property type="match status" value="1"/>
</dbReference>
<dbReference type="HAMAP" id="MF_01007">
    <property type="entry name" value="16SrRNA_methyltr_H"/>
    <property type="match status" value="1"/>
</dbReference>
<comment type="catalytic activity">
    <reaction evidence="6">
        <text>cytidine(1402) in 16S rRNA + S-adenosyl-L-methionine = N(4)-methylcytidine(1402) in 16S rRNA + S-adenosyl-L-homocysteine + H(+)</text>
        <dbReference type="Rhea" id="RHEA:42928"/>
        <dbReference type="Rhea" id="RHEA-COMP:10286"/>
        <dbReference type="Rhea" id="RHEA-COMP:10287"/>
        <dbReference type="ChEBI" id="CHEBI:15378"/>
        <dbReference type="ChEBI" id="CHEBI:57856"/>
        <dbReference type="ChEBI" id="CHEBI:59789"/>
        <dbReference type="ChEBI" id="CHEBI:74506"/>
        <dbReference type="ChEBI" id="CHEBI:82748"/>
        <dbReference type="EC" id="2.1.1.199"/>
    </reaction>
</comment>
<dbReference type="GO" id="GO:0008168">
    <property type="term" value="F:methyltransferase activity"/>
    <property type="evidence" value="ECO:0007669"/>
    <property type="project" value="UniProtKB-KW"/>
</dbReference>
<dbReference type="InterPro" id="IPR002903">
    <property type="entry name" value="RsmH"/>
</dbReference>
<evidence type="ECO:0000256" key="3">
    <source>
        <dbReference type="ARBA" id="ARBA00022603"/>
    </source>
</evidence>
<dbReference type="SUPFAM" id="SSF81799">
    <property type="entry name" value="Putative methyltransferase TM0872, insert domain"/>
    <property type="match status" value="1"/>
</dbReference>
<accession>A0ABR4XM55</accession>
<dbReference type="PANTHER" id="PTHR11265:SF0">
    <property type="entry name" value="12S RRNA N4-METHYLCYTIDINE METHYLTRANSFERASE"/>
    <property type="match status" value="1"/>
</dbReference>
<dbReference type="NCBIfam" id="TIGR00006">
    <property type="entry name" value="16S rRNA (cytosine(1402)-N(4))-methyltransferase RsmH"/>
    <property type="match status" value="1"/>
</dbReference>
<feature type="region of interest" description="Disordered" evidence="7">
    <location>
        <begin position="299"/>
        <end position="318"/>
    </location>
</feature>
<reference evidence="8 9" key="1">
    <citation type="submission" date="2014-08" db="EMBL/GenBank/DDBJ databases">
        <title>Porphyromonas canoris strain:OH2762 Genome sequencing.</title>
        <authorList>
            <person name="Wallis C."/>
            <person name="Deusch O."/>
            <person name="O'Flynn C."/>
            <person name="Davis I."/>
            <person name="Jospin G."/>
            <person name="Darling A.E."/>
            <person name="Coil D.A."/>
            <person name="Alexiev A."/>
            <person name="Horsfall A."/>
            <person name="Kirkwood N."/>
            <person name="Harris S."/>
            <person name="Eisen J.A."/>
        </authorList>
    </citation>
    <scope>NUCLEOTIDE SEQUENCE [LARGE SCALE GENOMIC DNA]</scope>
    <source>
        <strain evidence="9">COT-108 OH2762</strain>
    </source>
</reference>
<evidence type="ECO:0000256" key="1">
    <source>
        <dbReference type="ARBA" id="ARBA00010396"/>
    </source>
</evidence>
<keyword evidence="5 6" id="KW-0949">S-adenosyl-L-methionine</keyword>
<protein>
    <recommendedName>
        <fullName evidence="6">Ribosomal RNA small subunit methyltransferase H</fullName>
        <ecNumber evidence="6">2.1.1.199</ecNumber>
    </recommendedName>
    <alternativeName>
        <fullName evidence="6">16S rRNA m(4)C1402 methyltransferase</fullName>
    </alternativeName>
    <alternativeName>
        <fullName evidence="6">rRNA (cytosine-N(4)-)-methyltransferase RsmH</fullName>
    </alternativeName>
</protein>
<dbReference type="GO" id="GO:0032259">
    <property type="term" value="P:methylation"/>
    <property type="evidence" value="ECO:0007669"/>
    <property type="project" value="UniProtKB-KW"/>
</dbReference>
<evidence type="ECO:0000256" key="7">
    <source>
        <dbReference type="SAM" id="MobiDB-lite"/>
    </source>
</evidence>
<dbReference type="PIRSF" id="PIRSF004486">
    <property type="entry name" value="MraW"/>
    <property type="match status" value="1"/>
</dbReference>
<keyword evidence="3 6" id="KW-0489">Methyltransferase</keyword>
<feature type="binding site" evidence="6">
    <location>
        <position position="89"/>
    </location>
    <ligand>
        <name>S-adenosyl-L-methionine</name>
        <dbReference type="ChEBI" id="CHEBI:59789"/>
    </ligand>
</feature>
<feature type="binding site" evidence="6">
    <location>
        <position position="110"/>
    </location>
    <ligand>
        <name>S-adenosyl-L-methionine</name>
        <dbReference type="ChEBI" id="CHEBI:59789"/>
    </ligand>
</feature>
<keyword evidence="2 6" id="KW-0698">rRNA processing</keyword>
<feature type="binding site" evidence="6">
    <location>
        <position position="117"/>
    </location>
    <ligand>
        <name>S-adenosyl-L-methionine</name>
        <dbReference type="ChEBI" id="CHEBI:59789"/>
    </ligand>
</feature>
<comment type="function">
    <text evidence="6">Specifically methylates the N4 position of cytidine in position 1402 (C1402) of 16S rRNA.</text>
</comment>
<dbReference type="RefSeq" id="WP_036789274.1">
    <property type="nucleotide sequence ID" value="NZ_JQZV01000005.1"/>
</dbReference>
<evidence type="ECO:0000256" key="4">
    <source>
        <dbReference type="ARBA" id="ARBA00022679"/>
    </source>
</evidence>
<evidence type="ECO:0000256" key="6">
    <source>
        <dbReference type="HAMAP-Rule" id="MF_01007"/>
    </source>
</evidence>